<dbReference type="Proteomes" id="UP000803884">
    <property type="component" value="Unassembled WGS sequence"/>
</dbReference>
<evidence type="ECO:0008006" key="6">
    <source>
        <dbReference type="Google" id="ProtNLM"/>
    </source>
</evidence>
<dbReference type="Pfam" id="PF00400">
    <property type="entry name" value="WD40"/>
    <property type="match status" value="4"/>
</dbReference>
<dbReference type="PANTHER" id="PTHR10971">
    <property type="entry name" value="MRNA EXPORT FACTOR AND BUB3"/>
    <property type="match status" value="1"/>
</dbReference>
<evidence type="ECO:0000256" key="3">
    <source>
        <dbReference type="PROSITE-ProRule" id="PRU00221"/>
    </source>
</evidence>
<dbReference type="EMBL" id="JAAQHG020000008">
    <property type="protein sequence ID" value="KAL1587934.1"/>
    <property type="molecule type" value="Genomic_DNA"/>
</dbReference>
<dbReference type="RefSeq" id="XP_069231039.1">
    <property type="nucleotide sequence ID" value="XM_069372012.1"/>
</dbReference>
<gene>
    <name evidence="4" type="ORF">WHR41_03406</name>
</gene>
<dbReference type="SUPFAM" id="SSF50978">
    <property type="entry name" value="WD40 repeat-like"/>
    <property type="match status" value="1"/>
</dbReference>
<evidence type="ECO:0000256" key="2">
    <source>
        <dbReference type="ARBA" id="ARBA00022737"/>
    </source>
</evidence>
<reference evidence="4 5" key="1">
    <citation type="journal article" date="2020" name="Microbiol. Resour. Announc.">
        <title>Draft Genome Sequence of a Cladosporium Species Isolated from the Mesophotic Ascidian Didemnum maculosum.</title>
        <authorList>
            <person name="Gioti A."/>
            <person name="Siaperas R."/>
            <person name="Nikolaivits E."/>
            <person name="Le Goff G."/>
            <person name="Ouazzani J."/>
            <person name="Kotoulas G."/>
            <person name="Topakas E."/>
        </authorList>
    </citation>
    <scope>NUCLEOTIDE SEQUENCE [LARGE SCALE GENOMIC DNA]</scope>
    <source>
        <strain evidence="4 5">TM138-S3</strain>
    </source>
</reference>
<dbReference type="InterPro" id="IPR015943">
    <property type="entry name" value="WD40/YVTN_repeat-like_dom_sf"/>
</dbReference>
<keyword evidence="2" id="KW-0677">Repeat</keyword>
<sequence length="370" mass="40965">MSAQYELESPQIDPISSLEFSPSGAKLLVGSWDRTVCVYQRSENDSTPFTLEKRVHCRAPVLDVCWGKNESVAYFVGLDKDVRRVDLASEDNEQTVLSTHGRSSNKVAYSRERNLLLSTSWDGTLHVHNTEQPAGTSLLRVRLAAKPFAISLTQGRAIVAMVHRKMSIYDLMSLKMLTEQTTDVHMNGESDIGEVAIHDMEPWQTRESNLKFMTRAVAAMPDGTGFATSSIEGRVAVEWFDADRAGDTYAFKCHRQTVTEVGEDGEEHEIDIVYPVNALVFNKVHGTFATGGGDGVIALWDAQSKRRVKQYNKQVASVAALDFSPDGKYLAAGVSPGFEDGMEECDFDPNLIKVVVRELAENEARGRAPR</sequence>
<dbReference type="GeneID" id="96004850"/>
<evidence type="ECO:0000313" key="4">
    <source>
        <dbReference type="EMBL" id="KAL1587934.1"/>
    </source>
</evidence>
<evidence type="ECO:0000256" key="1">
    <source>
        <dbReference type="ARBA" id="ARBA00022574"/>
    </source>
</evidence>
<keyword evidence="1 3" id="KW-0853">WD repeat</keyword>
<comment type="caution">
    <text evidence="4">The sequence shown here is derived from an EMBL/GenBank/DDBJ whole genome shotgun (WGS) entry which is preliminary data.</text>
</comment>
<name>A0AB34KSH0_9PEZI</name>
<proteinExistence type="predicted"/>
<dbReference type="InterPro" id="IPR001680">
    <property type="entry name" value="WD40_rpt"/>
</dbReference>
<dbReference type="InterPro" id="IPR036322">
    <property type="entry name" value="WD40_repeat_dom_sf"/>
</dbReference>
<dbReference type="SMART" id="SM00320">
    <property type="entry name" value="WD40"/>
    <property type="match status" value="4"/>
</dbReference>
<dbReference type="AlphaFoldDB" id="A0AB34KSH0"/>
<feature type="repeat" description="WD" evidence="3">
    <location>
        <begin position="276"/>
        <end position="310"/>
    </location>
</feature>
<dbReference type="Gene3D" id="2.130.10.10">
    <property type="entry name" value="YVTN repeat-like/Quinoprotein amine dehydrogenase"/>
    <property type="match status" value="1"/>
</dbReference>
<accession>A0AB34KSH0</accession>
<organism evidence="4 5">
    <name type="scientific">Cladosporium halotolerans</name>
    <dbReference type="NCBI Taxonomy" id="1052096"/>
    <lineage>
        <taxon>Eukaryota</taxon>
        <taxon>Fungi</taxon>
        <taxon>Dikarya</taxon>
        <taxon>Ascomycota</taxon>
        <taxon>Pezizomycotina</taxon>
        <taxon>Dothideomycetes</taxon>
        <taxon>Dothideomycetidae</taxon>
        <taxon>Cladosporiales</taxon>
        <taxon>Cladosporiaceae</taxon>
        <taxon>Cladosporium</taxon>
    </lineage>
</organism>
<dbReference type="PROSITE" id="PS50082">
    <property type="entry name" value="WD_REPEATS_2"/>
    <property type="match status" value="1"/>
</dbReference>
<keyword evidence="5" id="KW-1185">Reference proteome</keyword>
<protein>
    <recommendedName>
        <fullName evidence="6">Mitotic checkpoint protein BUB3</fullName>
    </recommendedName>
</protein>
<evidence type="ECO:0000313" key="5">
    <source>
        <dbReference type="Proteomes" id="UP000803884"/>
    </source>
</evidence>